<evidence type="ECO:0000259" key="2">
    <source>
        <dbReference type="PROSITE" id="PS50280"/>
    </source>
</evidence>
<accession>A0ABD3N5S2</accession>
<feature type="compositionally biased region" description="Polar residues" evidence="1">
    <location>
        <begin position="27"/>
        <end position="40"/>
    </location>
</feature>
<evidence type="ECO:0000256" key="1">
    <source>
        <dbReference type="SAM" id="MobiDB-lite"/>
    </source>
</evidence>
<evidence type="ECO:0000313" key="4">
    <source>
        <dbReference type="Proteomes" id="UP001530293"/>
    </source>
</evidence>
<dbReference type="Gene3D" id="2.170.270.10">
    <property type="entry name" value="SET domain"/>
    <property type="match status" value="2"/>
</dbReference>
<dbReference type="AlphaFoldDB" id="A0ABD3N5S2"/>
<dbReference type="Proteomes" id="UP001530293">
    <property type="component" value="Unassembled WGS sequence"/>
</dbReference>
<dbReference type="Pfam" id="PF00856">
    <property type="entry name" value="SET"/>
    <property type="match status" value="1"/>
</dbReference>
<name>A0ABD3N5S2_9STRA</name>
<dbReference type="PROSITE" id="PS50280">
    <property type="entry name" value="SET"/>
    <property type="match status" value="1"/>
</dbReference>
<comment type="caution">
    <text evidence="3">The sequence shown here is derived from an EMBL/GenBank/DDBJ whole genome shotgun (WGS) entry which is preliminary data.</text>
</comment>
<dbReference type="InterPro" id="IPR046341">
    <property type="entry name" value="SET_dom_sf"/>
</dbReference>
<feature type="domain" description="SET" evidence="2">
    <location>
        <begin position="67"/>
        <end position="280"/>
    </location>
</feature>
<reference evidence="3 4" key="1">
    <citation type="submission" date="2024-10" db="EMBL/GenBank/DDBJ databases">
        <title>Updated reference genomes for cyclostephanoid diatoms.</title>
        <authorList>
            <person name="Roberts W.R."/>
            <person name="Alverson A.J."/>
        </authorList>
    </citation>
    <scope>NUCLEOTIDE SEQUENCE [LARGE SCALE GENOMIC DNA]</scope>
    <source>
        <strain evidence="3 4">AJA232-27</strain>
    </source>
</reference>
<dbReference type="InterPro" id="IPR001214">
    <property type="entry name" value="SET_dom"/>
</dbReference>
<dbReference type="CDD" id="cd08161">
    <property type="entry name" value="SET"/>
    <property type="match status" value="1"/>
</dbReference>
<dbReference type="SUPFAM" id="SSF82199">
    <property type="entry name" value="SET domain"/>
    <property type="match status" value="1"/>
</dbReference>
<dbReference type="EMBL" id="JALLBG020000043">
    <property type="protein sequence ID" value="KAL3770381.1"/>
    <property type="molecule type" value="Genomic_DNA"/>
</dbReference>
<protein>
    <recommendedName>
        <fullName evidence="2">SET domain-containing protein</fullName>
    </recommendedName>
</protein>
<evidence type="ECO:0000313" key="3">
    <source>
        <dbReference type="EMBL" id="KAL3770381.1"/>
    </source>
</evidence>
<proteinExistence type="predicted"/>
<keyword evidence="4" id="KW-1185">Reference proteome</keyword>
<organism evidence="3 4">
    <name type="scientific">Discostella pseudostelligera</name>
    <dbReference type="NCBI Taxonomy" id="259834"/>
    <lineage>
        <taxon>Eukaryota</taxon>
        <taxon>Sar</taxon>
        <taxon>Stramenopiles</taxon>
        <taxon>Ochrophyta</taxon>
        <taxon>Bacillariophyta</taxon>
        <taxon>Coscinodiscophyceae</taxon>
        <taxon>Thalassiosirophycidae</taxon>
        <taxon>Stephanodiscales</taxon>
        <taxon>Stephanodiscaceae</taxon>
        <taxon>Discostella</taxon>
    </lineage>
</organism>
<gene>
    <name evidence="3" type="ORF">ACHAWU_003601</name>
</gene>
<sequence>MMDKGCKITTEIQRILIEHQLDLHSNASKRQTLHPQSTVEADNENRGELPSDQLVHEVLLSSRLHLPFLRRTKLGPSTIVGAGRGLFATENISKGEVITCYPGDALLYDLPLPDDTDDMNEKFVDYDDDEDDDDVGTETIVLWGSHVPPNDVWDEDTVFDGSESTIPLTSYAVSVDDHYSVMGHPALDTDPAYYGHFANDGAGHLALEGPNSQNNLQAAIELGLDTDEDGLGVEMNIAAYVLRSLEVANAWHKSIADGSHVVTVATRDIKAGEEVLVTYGPDFWLGHS</sequence>
<feature type="region of interest" description="Disordered" evidence="1">
    <location>
        <begin position="27"/>
        <end position="49"/>
    </location>
</feature>
<dbReference type="SMART" id="SM00317">
    <property type="entry name" value="SET"/>
    <property type="match status" value="1"/>
</dbReference>